<protein>
    <recommendedName>
        <fullName evidence="4">Flagellar protein FliT</fullName>
    </recommendedName>
</protein>
<evidence type="ECO:0000256" key="1">
    <source>
        <dbReference type="SAM" id="Coils"/>
    </source>
</evidence>
<dbReference type="AlphaFoldDB" id="V6EVW2"/>
<feature type="coiled-coil region" evidence="1">
    <location>
        <begin position="57"/>
        <end position="91"/>
    </location>
</feature>
<dbReference type="HOGENOM" id="CLU_2167907_0_0_5"/>
<keyword evidence="1" id="KW-0175">Coiled coil</keyword>
<dbReference type="Proteomes" id="UP000018922">
    <property type="component" value="Chromosome I"/>
</dbReference>
<dbReference type="eggNOG" id="ENOG5033N2W">
    <property type="taxonomic scope" value="Bacteria"/>
</dbReference>
<dbReference type="STRING" id="1430440.MGMSRv2__0094"/>
<evidence type="ECO:0000313" key="3">
    <source>
        <dbReference type="Proteomes" id="UP000018922"/>
    </source>
</evidence>
<dbReference type="EMBL" id="HG794546">
    <property type="protein sequence ID" value="CDK97309.1"/>
    <property type="molecule type" value="Genomic_DNA"/>
</dbReference>
<name>V6EVW2_MAGGM</name>
<dbReference type="KEGG" id="mgy:MGMSRv2__0094"/>
<evidence type="ECO:0008006" key="4">
    <source>
        <dbReference type="Google" id="ProtNLM"/>
    </source>
</evidence>
<gene>
    <name evidence="2" type="ordered locus">MGMSRv2__0094</name>
</gene>
<reference evidence="2 3" key="1">
    <citation type="journal article" date="2014" name="Genome Announc.">
        <title>Complete genome sequence of Magnetospirillum gryphiswaldense MSR-1.</title>
        <authorList>
            <person name="Wang X."/>
            <person name="Wang Q."/>
            <person name="Zhang W."/>
            <person name="Wang Y."/>
            <person name="Li L."/>
            <person name="Wen T."/>
            <person name="Zhang T."/>
            <person name="Zhang Y."/>
            <person name="Xu J."/>
            <person name="Hu J."/>
            <person name="Li S."/>
            <person name="Liu L."/>
            <person name="Liu J."/>
            <person name="Jiang W."/>
            <person name="Tian J."/>
            <person name="Li Y."/>
            <person name="Schuler D."/>
            <person name="Wang L."/>
            <person name="Li J."/>
        </authorList>
    </citation>
    <scope>NUCLEOTIDE SEQUENCE [LARGE SCALE GENOMIC DNA]</scope>
    <source>
        <strain evidence="3">DSM 6361 / JCM 21280 / NBRC 15271 / MSR-1</strain>
    </source>
</reference>
<sequence>MHTKITKTSQAEAAASRAIGQIRQSLDLGDATDAAALSERLAARLAGLPADDRRLLRRDMAVAAHDLEALVEALENELGLLAADLKALNHRTGAARAYGQAATVIPLRRA</sequence>
<organism evidence="2 3">
    <name type="scientific">Magnetospirillum gryphiswaldense (strain DSM 6361 / JCM 21280 / NBRC 15271 / MSR-1)</name>
    <dbReference type="NCBI Taxonomy" id="431944"/>
    <lineage>
        <taxon>Bacteria</taxon>
        <taxon>Pseudomonadati</taxon>
        <taxon>Pseudomonadota</taxon>
        <taxon>Alphaproteobacteria</taxon>
        <taxon>Rhodospirillales</taxon>
        <taxon>Rhodospirillaceae</taxon>
        <taxon>Magnetospirillum</taxon>
    </lineage>
</organism>
<evidence type="ECO:0000313" key="2">
    <source>
        <dbReference type="EMBL" id="CDK97309.1"/>
    </source>
</evidence>
<accession>V6EVW2</accession>
<proteinExistence type="predicted"/>
<keyword evidence="3" id="KW-1185">Reference proteome</keyword>